<dbReference type="PRINTS" id="PR01790">
    <property type="entry name" value="SMP30FAMILY"/>
</dbReference>
<evidence type="ECO:0000313" key="6">
    <source>
        <dbReference type="Proteomes" id="UP000320160"/>
    </source>
</evidence>
<evidence type="ECO:0000313" key="5">
    <source>
        <dbReference type="EMBL" id="TSB05027.1"/>
    </source>
</evidence>
<dbReference type="GO" id="GO:0005509">
    <property type="term" value="F:calcium ion binding"/>
    <property type="evidence" value="ECO:0007669"/>
    <property type="project" value="TreeGrafter"/>
</dbReference>
<evidence type="ECO:0000259" key="4">
    <source>
        <dbReference type="Pfam" id="PF08450"/>
    </source>
</evidence>
<dbReference type="Pfam" id="PF08450">
    <property type="entry name" value="SGL"/>
    <property type="match status" value="1"/>
</dbReference>
<evidence type="ECO:0000256" key="2">
    <source>
        <dbReference type="PIRSR" id="PIRSR605511-1"/>
    </source>
</evidence>
<organism evidence="5 6">
    <name type="scientific">Sphingorhabdus contaminans</name>
    <dbReference type="NCBI Taxonomy" id="1343899"/>
    <lineage>
        <taxon>Bacteria</taxon>
        <taxon>Pseudomonadati</taxon>
        <taxon>Pseudomonadota</taxon>
        <taxon>Alphaproteobacteria</taxon>
        <taxon>Sphingomonadales</taxon>
        <taxon>Sphingomonadaceae</taxon>
        <taxon>Sphingorhabdus</taxon>
    </lineage>
</organism>
<dbReference type="SUPFAM" id="SSF63829">
    <property type="entry name" value="Calcium-dependent phosphotriesterase"/>
    <property type="match status" value="1"/>
</dbReference>
<feature type="domain" description="SMP-30/Gluconolactonase/LRE-like region" evidence="4">
    <location>
        <begin position="18"/>
        <end position="256"/>
    </location>
</feature>
<keyword evidence="6" id="KW-1185">Reference proteome</keyword>
<dbReference type="PANTHER" id="PTHR10907:SF47">
    <property type="entry name" value="REGUCALCIN"/>
    <property type="match status" value="1"/>
</dbReference>
<dbReference type="GO" id="GO:0004341">
    <property type="term" value="F:gluconolactonase activity"/>
    <property type="evidence" value="ECO:0007669"/>
    <property type="project" value="TreeGrafter"/>
</dbReference>
<accession>A0A553WJX7</accession>
<name>A0A553WJX7_9SPHN</name>
<evidence type="ECO:0000256" key="1">
    <source>
        <dbReference type="ARBA" id="ARBA00008853"/>
    </source>
</evidence>
<dbReference type="AlphaFoldDB" id="A0A553WJX7"/>
<dbReference type="EMBL" id="VKKU01000001">
    <property type="protein sequence ID" value="TSB05027.1"/>
    <property type="molecule type" value="Genomic_DNA"/>
</dbReference>
<dbReference type="GO" id="GO:0019853">
    <property type="term" value="P:L-ascorbic acid biosynthetic process"/>
    <property type="evidence" value="ECO:0007669"/>
    <property type="project" value="TreeGrafter"/>
</dbReference>
<evidence type="ECO:0000256" key="3">
    <source>
        <dbReference type="PIRSR" id="PIRSR605511-2"/>
    </source>
</evidence>
<dbReference type="PANTHER" id="PTHR10907">
    <property type="entry name" value="REGUCALCIN"/>
    <property type="match status" value="1"/>
</dbReference>
<dbReference type="InterPro" id="IPR013658">
    <property type="entry name" value="SGL"/>
</dbReference>
<dbReference type="InterPro" id="IPR011042">
    <property type="entry name" value="6-blade_b-propeller_TolB-like"/>
</dbReference>
<feature type="binding site" evidence="3">
    <location>
        <position position="198"/>
    </location>
    <ligand>
        <name>a divalent metal cation</name>
        <dbReference type="ChEBI" id="CHEBI:60240"/>
    </ligand>
</feature>
<feature type="binding site" evidence="3">
    <location>
        <position position="20"/>
    </location>
    <ligand>
        <name>a divalent metal cation</name>
        <dbReference type="ChEBI" id="CHEBI:60240"/>
    </ligand>
</feature>
<dbReference type="Gene3D" id="2.120.10.30">
    <property type="entry name" value="TolB, C-terminal domain"/>
    <property type="match status" value="1"/>
</dbReference>
<sequence length="291" mass="32421">MPKTPPDVDLLADFRANLGEGPCWVEHEQALYWIDINSCKLFRWSEDQGATTRELTTKLCSIVPRVGGGYIGGSYDGWVAISEKFEISPIADPEPTIKDNRFNDAKVDRKGRLWAGTMDRHERQASGSLYRMDRDLTWKQIDTGYRVTNGPAFTTDGRTMYHTDSAIQKVYAFDLDTGGDPIGRRLFLQFTHEDGYPDGMTVDAEDCLWIAFWDGWCVRRYSPNGEFLSEYSVPVQKPTSVAFGGRDLDKLFISSASRDLTEAQLVAQPGAGGLHAFNPGVTGIAEQPFAG</sequence>
<proteinExistence type="inferred from homology"/>
<keyword evidence="3" id="KW-0862">Zinc</keyword>
<feature type="active site" description="Proton donor/acceptor" evidence="2">
    <location>
        <position position="198"/>
    </location>
</feature>
<dbReference type="Proteomes" id="UP000320160">
    <property type="component" value="Unassembled WGS sequence"/>
</dbReference>
<comment type="similarity">
    <text evidence="1">Belongs to the SMP-30/CGR1 family.</text>
</comment>
<dbReference type="OrthoDB" id="2633250at2"/>
<feature type="binding site" evidence="3">
    <location>
        <position position="149"/>
    </location>
    <ligand>
        <name>a divalent metal cation</name>
        <dbReference type="ChEBI" id="CHEBI:60240"/>
    </ligand>
</feature>
<protein>
    <submittedName>
        <fullName evidence="5">SMP-30/gluconolactonase/LRE family protein</fullName>
    </submittedName>
</protein>
<gene>
    <name evidence="5" type="ORF">FOM92_06480</name>
</gene>
<feature type="binding site" evidence="3">
    <location>
        <position position="103"/>
    </location>
    <ligand>
        <name>substrate</name>
    </ligand>
</feature>
<keyword evidence="3" id="KW-0479">Metal-binding</keyword>
<dbReference type="InterPro" id="IPR005511">
    <property type="entry name" value="SMP-30"/>
</dbReference>
<reference evidence="5 6" key="1">
    <citation type="submission" date="2019-07" db="EMBL/GenBank/DDBJ databases">
        <authorList>
            <person name="Park M."/>
        </authorList>
    </citation>
    <scope>NUCLEOTIDE SEQUENCE [LARGE SCALE GENOMIC DNA]</scope>
    <source>
        <strain evidence="5 6">KCTC32445</strain>
    </source>
</reference>
<comment type="cofactor">
    <cofactor evidence="3">
        <name>Zn(2+)</name>
        <dbReference type="ChEBI" id="CHEBI:29105"/>
    </cofactor>
    <text evidence="3">Binds 1 divalent metal cation per subunit.</text>
</comment>
<comment type="caution">
    <text evidence="5">The sequence shown here is derived from an EMBL/GenBank/DDBJ whole genome shotgun (WGS) entry which is preliminary data.</text>
</comment>
<feature type="binding site" evidence="3">
    <location>
        <position position="101"/>
    </location>
    <ligand>
        <name>substrate</name>
    </ligand>
</feature>